<dbReference type="EMBL" id="JBCLYO010000002">
    <property type="protein sequence ID" value="KAL0092409.1"/>
    <property type="molecule type" value="Genomic_DNA"/>
</dbReference>
<gene>
    <name evidence="1" type="ORF">J3Q64DRAFT_1634218</name>
</gene>
<proteinExistence type="predicted"/>
<sequence length="57" mass="6500">TTAHSVKFMNKLLGVMGFDKSLKKSYLAMDNCSIHKSRPIIRKLEMIYCDLPTPLLT</sequence>
<evidence type="ECO:0000313" key="1">
    <source>
        <dbReference type="EMBL" id="KAL0092409.1"/>
    </source>
</evidence>
<comment type="caution">
    <text evidence="1">The sequence shown here is derived from an EMBL/GenBank/DDBJ whole genome shotgun (WGS) entry which is preliminary data.</text>
</comment>
<evidence type="ECO:0000313" key="2">
    <source>
        <dbReference type="Proteomes" id="UP001448207"/>
    </source>
</evidence>
<organism evidence="1 2">
    <name type="scientific">Phycomyces blakesleeanus</name>
    <dbReference type="NCBI Taxonomy" id="4837"/>
    <lineage>
        <taxon>Eukaryota</taxon>
        <taxon>Fungi</taxon>
        <taxon>Fungi incertae sedis</taxon>
        <taxon>Mucoromycota</taxon>
        <taxon>Mucoromycotina</taxon>
        <taxon>Mucoromycetes</taxon>
        <taxon>Mucorales</taxon>
        <taxon>Phycomycetaceae</taxon>
        <taxon>Phycomyces</taxon>
    </lineage>
</organism>
<name>A0ABR3BCB9_PHYBL</name>
<keyword evidence="2" id="KW-1185">Reference proteome</keyword>
<protein>
    <recommendedName>
        <fullName evidence="3">Tc1-like transposase DDE domain-containing protein</fullName>
    </recommendedName>
</protein>
<reference evidence="1 2" key="1">
    <citation type="submission" date="2024-04" db="EMBL/GenBank/DDBJ databases">
        <title>Symmetric and asymmetric DNA N6-adenine methylation regulates different biological responses in Mucorales.</title>
        <authorList>
            <consortium name="Lawrence Berkeley National Laboratory"/>
            <person name="Lax C."/>
            <person name="Mondo S.J."/>
            <person name="Osorio-Concepcion M."/>
            <person name="Muszewska A."/>
            <person name="Corrochano-Luque M."/>
            <person name="Gutierrez G."/>
            <person name="Riley R."/>
            <person name="Lipzen A."/>
            <person name="Guo J."/>
            <person name="Hundley H."/>
            <person name="Amirebrahimi M."/>
            <person name="Ng V."/>
            <person name="Lorenzo-Gutierrez D."/>
            <person name="Binder U."/>
            <person name="Yang J."/>
            <person name="Song Y."/>
            <person name="Canovas D."/>
            <person name="Navarro E."/>
            <person name="Freitag M."/>
            <person name="Gabaldon T."/>
            <person name="Grigoriev I.V."/>
            <person name="Corrochano L.M."/>
            <person name="Nicolas F.E."/>
            <person name="Garre V."/>
        </authorList>
    </citation>
    <scope>NUCLEOTIDE SEQUENCE [LARGE SCALE GENOMIC DNA]</scope>
    <source>
        <strain evidence="1 2">L51</strain>
    </source>
</reference>
<feature type="non-terminal residue" evidence="1">
    <location>
        <position position="1"/>
    </location>
</feature>
<evidence type="ECO:0008006" key="3">
    <source>
        <dbReference type="Google" id="ProtNLM"/>
    </source>
</evidence>
<dbReference type="Proteomes" id="UP001448207">
    <property type="component" value="Unassembled WGS sequence"/>
</dbReference>
<accession>A0ABR3BCB9</accession>